<protein>
    <recommendedName>
        <fullName evidence="1">HTH iclR-type domain-containing protein</fullName>
    </recommendedName>
</protein>
<dbReference type="Proteomes" id="UP000276417">
    <property type="component" value="Chromosome 1"/>
</dbReference>
<dbReference type="OrthoDB" id="71179at2"/>
<evidence type="ECO:0000259" key="1">
    <source>
        <dbReference type="Pfam" id="PF09339"/>
    </source>
</evidence>
<proteinExistence type="predicted"/>
<reference evidence="2 3" key="1">
    <citation type="submission" date="2018-11" db="EMBL/GenBank/DDBJ databases">
        <title>Deinococcus shelandsis sp. nov., isolated from South Shetland Islands soil of Antarctica.</title>
        <authorList>
            <person name="Tian J."/>
        </authorList>
    </citation>
    <scope>NUCLEOTIDE SEQUENCE [LARGE SCALE GENOMIC DNA]</scope>
    <source>
        <strain evidence="2 3">S14-83T</strain>
    </source>
</reference>
<dbReference type="SUPFAM" id="SSF46785">
    <property type="entry name" value="Winged helix' DNA-binding domain"/>
    <property type="match status" value="1"/>
</dbReference>
<gene>
    <name evidence="2" type="ORF">EHF33_06000</name>
</gene>
<dbReference type="InterPro" id="IPR036388">
    <property type="entry name" value="WH-like_DNA-bd_sf"/>
</dbReference>
<dbReference type="InterPro" id="IPR005471">
    <property type="entry name" value="Tscrpt_reg_IclR_N"/>
</dbReference>
<evidence type="ECO:0000313" key="3">
    <source>
        <dbReference type="Proteomes" id="UP000276417"/>
    </source>
</evidence>
<dbReference type="AlphaFoldDB" id="A0A3G8YAF9"/>
<keyword evidence="3" id="KW-1185">Reference proteome</keyword>
<evidence type="ECO:0000313" key="2">
    <source>
        <dbReference type="EMBL" id="AZI42359.1"/>
    </source>
</evidence>
<dbReference type="Pfam" id="PF09339">
    <property type="entry name" value="HTH_IclR"/>
    <property type="match status" value="1"/>
</dbReference>
<sequence length="206" mass="22775">MEKVFRATTSAQARLLLSLRAASVLGALLGESEGQTAAEIACKIEQPLSGVHRILGQLLAAELITVMGTRPRAGRPCKLYAARAAGYEVPFALSDAATLHEMMGAHYRPFFEAFLHHQARLLTQQRRDMLRLGMRDGQLNYSFVEPDFDRFRSEIYGLFAAMSLSAEQADTLQAELRSLGEKYSRHDAQGKPYLLGLLFSPGTLES</sequence>
<feature type="domain" description="HTH iclR-type" evidence="1">
    <location>
        <begin position="20"/>
        <end position="62"/>
    </location>
</feature>
<dbReference type="KEGG" id="dph:EHF33_06000"/>
<dbReference type="InterPro" id="IPR036390">
    <property type="entry name" value="WH_DNA-bd_sf"/>
</dbReference>
<accession>A0A3G8YAF9</accession>
<dbReference type="RefSeq" id="WP_124868794.1">
    <property type="nucleotide sequence ID" value="NZ_CP034183.1"/>
</dbReference>
<dbReference type="EMBL" id="CP034183">
    <property type="protein sequence ID" value="AZI42359.1"/>
    <property type="molecule type" value="Genomic_DNA"/>
</dbReference>
<dbReference type="Gene3D" id="1.10.10.10">
    <property type="entry name" value="Winged helix-like DNA-binding domain superfamily/Winged helix DNA-binding domain"/>
    <property type="match status" value="1"/>
</dbReference>
<name>A0A3G8YAF9_9DEIO</name>
<organism evidence="2 3">
    <name type="scientific">Deinococcus psychrotolerans</name>
    <dbReference type="NCBI Taxonomy" id="2489213"/>
    <lineage>
        <taxon>Bacteria</taxon>
        <taxon>Thermotogati</taxon>
        <taxon>Deinococcota</taxon>
        <taxon>Deinococci</taxon>
        <taxon>Deinococcales</taxon>
        <taxon>Deinococcaceae</taxon>
        <taxon>Deinococcus</taxon>
    </lineage>
</organism>